<sequence length="370" mass="38564">MNETTMVTTAPAAAERGPARGGFWRRWPQWAPWAATLWALGYGLTALGWTLTGSGFPPAADPEPELSLVGDVPADAGAPLFAAVALAAAGTGAVMARHRAGAEVPRWWRRFAVGLGGLLAVVLLVVVPDMRILAVLGYVPMIVALAPFDAGLRADLGNAFGPEHVHQVLALAGGFLWAAATVVYARRTAGSCVRCGRPDRAARVATVLRWGRAATYVAAVIPALYAATRWLWVAGVPMGMSREQLDAAAADGGMVAAAFLGSFALVGTVLTLGLVQRWGEVFPRWIPVLRGRSVPVGLAVVPATVVAMLATAGGLSLTKTGLLDARFTASDWAAVGPAMLWPLWGVALAWAALAYWLRRRGGCATCGAEG</sequence>
<accession>A0A7W9GNL4</accession>
<gene>
    <name evidence="2" type="ORF">HD601_001715</name>
</gene>
<dbReference type="EMBL" id="JACHMM010000001">
    <property type="protein sequence ID" value="MBB5787140.1"/>
    <property type="molecule type" value="Genomic_DNA"/>
</dbReference>
<evidence type="ECO:0000313" key="3">
    <source>
        <dbReference type="Proteomes" id="UP000542813"/>
    </source>
</evidence>
<keyword evidence="1" id="KW-0812">Transmembrane</keyword>
<feature type="transmembrane region" description="Helical" evidence="1">
    <location>
        <begin position="107"/>
        <end position="126"/>
    </location>
</feature>
<keyword evidence="3" id="KW-1185">Reference proteome</keyword>
<keyword evidence="1" id="KW-1133">Transmembrane helix</keyword>
<evidence type="ECO:0000256" key="1">
    <source>
        <dbReference type="SAM" id="Phobius"/>
    </source>
</evidence>
<evidence type="ECO:0000313" key="2">
    <source>
        <dbReference type="EMBL" id="MBB5787140.1"/>
    </source>
</evidence>
<reference evidence="2 3" key="1">
    <citation type="submission" date="2020-08" db="EMBL/GenBank/DDBJ databases">
        <title>Sequencing the genomes of 1000 actinobacteria strains.</title>
        <authorList>
            <person name="Klenk H.-P."/>
        </authorList>
    </citation>
    <scope>NUCLEOTIDE SEQUENCE [LARGE SCALE GENOMIC DNA]</scope>
    <source>
        <strain evidence="2 3">DSM 102122</strain>
    </source>
</reference>
<feature type="transmembrane region" description="Helical" evidence="1">
    <location>
        <begin position="213"/>
        <end position="232"/>
    </location>
</feature>
<feature type="transmembrane region" description="Helical" evidence="1">
    <location>
        <begin position="338"/>
        <end position="357"/>
    </location>
</feature>
<feature type="transmembrane region" description="Helical" evidence="1">
    <location>
        <begin position="76"/>
        <end position="95"/>
    </location>
</feature>
<name>A0A7W9GNL4_9ACTN</name>
<comment type="caution">
    <text evidence="2">The sequence shown here is derived from an EMBL/GenBank/DDBJ whole genome shotgun (WGS) entry which is preliminary data.</text>
</comment>
<feature type="transmembrane region" description="Helical" evidence="1">
    <location>
        <begin position="30"/>
        <end position="56"/>
    </location>
</feature>
<dbReference type="RefSeq" id="WP_221440712.1">
    <property type="nucleotide sequence ID" value="NZ_JACHMM010000001.1"/>
</dbReference>
<proteinExistence type="predicted"/>
<feature type="transmembrane region" description="Helical" evidence="1">
    <location>
        <begin position="296"/>
        <end position="318"/>
    </location>
</feature>
<dbReference type="AlphaFoldDB" id="A0A7W9GNL4"/>
<keyword evidence="1" id="KW-0472">Membrane</keyword>
<feature type="transmembrane region" description="Helical" evidence="1">
    <location>
        <begin position="252"/>
        <end position="275"/>
    </location>
</feature>
<protein>
    <submittedName>
        <fullName evidence="2">Putative membrane protein</fullName>
    </submittedName>
</protein>
<organism evidence="2 3">
    <name type="scientific">Jiangella mangrovi</name>
    <dbReference type="NCBI Taxonomy" id="1524084"/>
    <lineage>
        <taxon>Bacteria</taxon>
        <taxon>Bacillati</taxon>
        <taxon>Actinomycetota</taxon>
        <taxon>Actinomycetes</taxon>
        <taxon>Jiangellales</taxon>
        <taxon>Jiangellaceae</taxon>
        <taxon>Jiangella</taxon>
    </lineage>
</organism>
<dbReference type="Proteomes" id="UP000542813">
    <property type="component" value="Unassembled WGS sequence"/>
</dbReference>